<evidence type="ECO:0000256" key="1">
    <source>
        <dbReference type="SAM" id="MobiDB-lite"/>
    </source>
</evidence>
<organism evidence="2 3">
    <name type="scientific">Halocaridina rubra</name>
    <name type="common">Hawaiian red shrimp</name>
    <dbReference type="NCBI Taxonomy" id="373956"/>
    <lineage>
        <taxon>Eukaryota</taxon>
        <taxon>Metazoa</taxon>
        <taxon>Ecdysozoa</taxon>
        <taxon>Arthropoda</taxon>
        <taxon>Crustacea</taxon>
        <taxon>Multicrustacea</taxon>
        <taxon>Malacostraca</taxon>
        <taxon>Eumalacostraca</taxon>
        <taxon>Eucarida</taxon>
        <taxon>Decapoda</taxon>
        <taxon>Pleocyemata</taxon>
        <taxon>Caridea</taxon>
        <taxon>Atyoidea</taxon>
        <taxon>Atyidae</taxon>
        <taxon>Halocaridina</taxon>
    </lineage>
</organism>
<reference evidence="2 3" key="1">
    <citation type="submission" date="2023-11" db="EMBL/GenBank/DDBJ databases">
        <title>Halocaridina rubra genome assembly.</title>
        <authorList>
            <person name="Smith C."/>
        </authorList>
    </citation>
    <scope>NUCLEOTIDE SEQUENCE [LARGE SCALE GENOMIC DNA]</scope>
    <source>
        <strain evidence="2">EP-1</strain>
        <tissue evidence="2">Whole</tissue>
    </source>
</reference>
<keyword evidence="3" id="KW-1185">Reference proteome</keyword>
<evidence type="ECO:0000313" key="2">
    <source>
        <dbReference type="EMBL" id="KAK7072249.1"/>
    </source>
</evidence>
<feature type="compositionally biased region" description="Basic and acidic residues" evidence="1">
    <location>
        <begin position="137"/>
        <end position="155"/>
    </location>
</feature>
<gene>
    <name evidence="2" type="ORF">SK128_009476</name>
</gene>
<feature type="region of interest" description="Disordered" evidence="1">
    <location>
        <begin position="1"/>
        <end position="53"/>
    </location>
</feature>
<proteinExistence type="predicted"/>
<feature type="compositionally biased region" description="Polar residues" evidence="1">
    <location>
        <begin position="1"/>
        <end position="14"/>
    </location>
</feature>
<comment type="caution">
    <text evidence="2">The sequence shown here is derived from an EMBL/GenBank/DDBJ whole genome shotgun (WGS) entry which is preliminary data.</text>
</comment>
<protein>
    <submittedName>
        <fullName evidence="2">Uncharacterized protein</fullName>
    </submittedName>
</protein>
<feature type="compositionally biased region" description="Basic and acidic residues" evidence="1">
    <location>
        <begin position="43"/>
        <end position="52"/>
    </location>
</feature>
<dbReference type="Proteomes" id="UP001381693">
    <property type="component" value="Unassembled WGS sequence"/>
</dbReference>
<name>A0AAN9A2V4_HALRR</name>
<evidence type="ECO:0000313" key="3">
    <source>
        <dbReference type="Proteomes" id="UP001381693"/>
    </source>
</evidence>
<feature type="region of interest" description="Disordered" evidence="1">
    <location>
        <begin position="133"/>
        <end position="155"/>
    </location>
</feature>
<dbReference type="EMBL" id="JAXCGZ010013583">
    <property type="protein sequence ID" value="KAK7072249.1"/>
    <property type="molecule type" value="Genomic_DNA"/>
</dbReference>
<dbReference type="AlphaFoldDB" id="A0AAN9A2V4"/>
<accession>A0AAN9A2V4</accession>
<sequence length="155" mass="17718">MTNRISPFGSSSHFSEPLSKGITQDSSHNVSDDEQLAYGQPKKAFDSKMDSKSKKRIVARQMLRCTILHITGPTLADHLRLWKEKKDNFTEDDEAVLDRLPRLCSCLPHCHGNRCSVELWTYRHYCRRGKPLTGKGGKSEGRMERQSRENDGLIE</sequence>